<accession>A0A975MRF6</accession>
<name>A0A975MRF6_9GAMM</name>
<organism evidence="1 2">
    <name type="scientific">Methylomonas paludis</name>
    <dbReference type="NCBI Taxonomy" id="1173101"/>
    <lineage>
        <taxon>Bacteria</taxon>
        <taxon>Pseudomonadati</taxon>
        <taxon>Pseudomonadota</taxon>
        <taxon>Gammaproteobacteria</taxon>
        <taxon>Methylococcales</taxon>
        <taxon>Methylococcaceae</taxon>
        <taxon>Methylomonas</taxon>
    </lineage>
</organism>
<dbReference type="Proteomes" id="UP000676649">
    <property type="component" value="Chromosome"/>
</dbReference>
<dbReference type="AlphaFoldDB" id="A0A975MRF6"/>
<keyword evidence="2" id="KW-1185">Reference proteome</keyword>
<dbReference type="KEGG" id="mpad:KEF85_05120"/>
<sequence>MGFAYDGSLPNFRFMFKMSMAQQNLHDSSKKVKNIAAIVYLLVLGFLVGGSYLDQHSADAATSQDQQPTPP</sequence>
<gene>
    <name evidence="1" type="ORF">KEF85_05120</name>
</gene>
<evidence type="ECO:0000313" key="1">
    <source>
        <dbReference type="EMBL" id="QWF72627.1"/>
    </source>
</evidence>
<protein>
    <submittedName>
        <fullName evidence="1">Uncharacterized protein</fullName>
    </submittedName>
</protein>
<reference evidence="1" key="1">
    <citation type="submission" date="2021-04" db="EMBL/GenBank/DDBJ databases">
        <title>Draft genome sequence data of methanotrophic Methylovulum sp. strain S1L and Methylomonas sp. strain S2AM isolated from boreal lake water columns.</title>
        <authorList>
            <person name="Rissanen A.J."/>
            <person name="Mangayil R."/>
            <person name="Svenning M.M."/>
            <person name="Khanongnuch R."/>
        </authorList>
    </citation>
    <scope>NUCLEOTIDE SEQUENCE</scope>
    <source>
        <strain evidence="1">S2AM</strain>
    </source>
</reference>
<dbReference type="EMBL" id="CP073754">
    <property type="protein sequence ID" value="QWF72627.1"/>
    <property type="molecule type" value="Genomic_DNA"/>
</dbReference>
<dbReference type="RefSeq" id="WP_215585239.1">
    <property type="nucleotide sequence ID" value="NZ_CP073754.1"/>
</dbReference>
<proteinExistence type="predicted"/>
<evidence type="ECO:0000313" key="2">
    <source>
        <dbReference type="Proteomes" id="UP000676649"/>
    </source>
</evidence>